<keyword evidence="3" id="KW-1185">Reference proteome</keyword>
<name>A0ABX1BCW4_9ACTN</name>
<feature type="compositionally biased region" description="Low complexity" evidence="1">
    <location>
        <begin position="33"/>
        <end position="46"/>
    </location>
</feature>
<organism evidence="2 3">
    <name type="scientific">Nonomuraea composti</name>
    <dbReference type="NCBI Taxonomy" id="2720023"/>
    <lineage>
        <taxon>Bacteria</taxon>
        <taxon>Bacillati</taxon>
        <taxon>Actinomycetota</taxon>
        <taxon>Actinomycetes</taxon>
        <taxon>Streptosporangiales</taxon>
        <taxon>Streptosporangiaceae</taxon>
        <taxon>Nonomuraea</taxon>
    </lineage>
</organism>
<evidence type="ECO:0000256" key="1">
    <source>
        <dbReference type="SAM" id="MobiDB-lite"/>
    </source>
</evidence>
<dbReference type="Proteomes" id="UP000696294">
    <property type="component" value="Unassembled WGS sequence"/>
</dbReference>
<dbReference type="RefSeq" id="WP_168014938.1">
    <property type="nucleotide sequence ID" value="NZ_JAATEP010000027.1"/>
</dbReference>
<evidence type="ECO:0008006" key="4">
    <source>
        <dbReference type="Google" id="ProtNLM"/>
    </source>
</evidence>
<accession>A0ABX1BCW4</accession>
<evidence type="ECO:0000313" key="2">
    <source>
        <dbReference type="EMBL" id="NJP94229.1"/>
    </source>
</evidence>
<proteinExistence type="predicted"/>
<feature type="compositionally biased region" description="Polar residues" evidence="1">
    <location>
        <begin position="89"/>
        <end position="100"/>
    </location>
</feature>
<feature type="compositionally biased region" description="Low complexity" evidence="1">
    <location>
        <begin position="1"/>
        <end position="22"/>
    </location>
</feature>
<gene>
    <name evidence="2" type="ORF">HCN51_33145</name>
</gene>
<feature type="region of interest" description="Disordered" evidence="1">
    <location>
        <begin position="1"/>
        <end position="102"/>
    </location>
</feature>
<comment type="caution">
    <text evidence="2">The sequence shown here is derived from an EMBL/GenBank/DDBJ whole genome shotgun (WGS) entry which is preliminary data.</text>
</comment>
<sequence length="166" mass="16721">MPSVSASASSPAPSAYKLLASADPAKTGEGAQASPTRTPRRSASPARDADATPGSSPTSSVKKPKATPEATRKSPTSKATGSERPSPKPSLQPSTGSVTWNDAGEYCKAQGRSVSFGAGWSGMKCSGGGAELSVSELCAWKYPAYSNAVGVAPENPFVPTATCNLA</sequence>
<evidence type="ECO:0000313" key="3">
    <source>
        <dbReference type="Proteomes" id="UP000696294"/>
    </source>
</evidence>
<dbReference type="EMBL" id="JAATEP010000027">
    <property type="protein sequence ID" value="NJP94229.1"/>
    <property type="molecule type" value="Genomic_DNA"/>
</dbReference>
<reference evidence="2 3" key="1">
    <citation type="submission" date="2020-03" db="EMBL/GenBank/DDBJ databases">
        <title>WGS of actinomycetes isolated from Thailand.</title>
        <authorList>
            <person name="Thawai C."/>
        </authorList>
    </citation>
    <scope>NUCLEOTIDE SEQUENCE [LARGE SCALE GENOMIC DNA]</scope>
    <source>
        <strain evidence="2 3">FMUSA5-5</strain>
    </source>
</reference>
<protein>
    <recommendedName>
        <fullName evidence="4">DUF3761 domain-containing protein</fullName>
    </recommendedName>
</protein>